<evidence type="ECO:0000313" key="1">
    <source>
        <dbReference type="EMBL" id="OGC53926.1"/>
    </source>
</evidence>
<evidence type="ECO:0000313" key="2">
    <source>
        <dbReference type="Proteomes" id="UP000178127"/>
    </source>
</evidence>
<dbReference type="AlphaFoldDB" id="A0A1F4V9U3"/>
<dbReference type="Proteomes" id="UP000178127">
    <property type="component" value="Unassembled WGS sequence"/>
</dbReference>
<proteinExistence type="predicted"/>
<reference evidence="1 2" key="1">
    <citation type="journal article" date="2016" name="Nat. Commun.">
        <title>Thousands of microbial genomes shed light on interconnected biogeochemical processes in an aquifer system.</title>
        <authorList>
            <person name="Anantharaman K."/>
            <person name="Brown C.T."/>
            <person name="Hug L.A."/>
            <person name="Sharon I."/>
            <person name="Castelle C.J."/>
            <person name="Probst A.J."/>
            <person name="Thomas B.C."/>
            <person name="Singh A."/>
            <person name="Wilkins M.J."/>
            <person name="Karaoz U."/>
            <person name="Brodie E.L."/>
            <person name="Williams K.H."/>
            <person name="Hubbard S.S."/>
            <person name="Banfield J.F."/>
        </authorList>
    </citation>
    <scope>NUCLEOTIDE SEQUENCE [LARGE SCALE GENOMIC DNA]</scope>
</reference>
<dbReference type="STRING" id="1802620.A3D91_04030"/>
<sequence length="305" mass="34188">MNSFPAQSGSISTYVTVNEGSKGATGKSFLDLEENAIHLGKDLNKLNGIYTFLHETGHGDSRVIMGEETDELYNKARAVLEEQKGSLDAMNINKIREVETRYGMTIHEALRIIRADELYASNFGLNRIKLMKDSLGITDEQMKKLHTQIQQDHESYDGSGGYIGSPATLLFPGTRVSEQANNIGHEEELHEHYQNIVRLLDLTGKLNMQDSRDSEYKFVEKVLPSGEQIVIINNQSFLILIIKSGKKEIKNYAVNFFTGITKTAKGDKGEMDSVGMELRLENAVNVNAILHAEREFIKIAESFQN</sequence>
<comment type="caution">
    <text evidence="1">The sequence shown here is derived from an EMBL/GenBank/DDBJ whole genome shotgun (WGS) entry which is preliminary data.</text>
</comment>
<name>A0A1F4V9U3_UNCKA</name>
<dbReference type="EMBL" id="MEVD01000007">
    <property type="protein sequence ID" value="OGC53926.1"/>
    <property type="molecule type" value="Genomic_DNA"/>
</dbReference>
<organism evidence="1 2">
    <name type="scientific">candidate division WWE3 bacterium RIFCSPHIGHO2_02_FULL_38_14</name>
    <dbReference type="NCBI Taxonomy" id="1802620"/>
    <lineage>
        <taxon>Bacteria</taxon>
        <taxon>Katanobacteria</taxon>
    </lineage>
</organism>
<gene>
    <name evidence="1" type="ORF">A3D91_04030</name>
</gene>
<protein>
    <submittedName>
        <fullName evidence="1">Uncharacterized protein</fullName>
    </submittedName>
</protein>
<accession>A0A1F4V9U3</accession>